<name>A2PZQ9_9VIRU</name>
<sequence>MENPMYQELLQHEERNASAEIVTNEEIKESKPPILLATVSEKKTTRNVISLREEGAAIKSDICPDSDTGMLKVPYEFLSITLLEYVEHLMDQEKRYRDNGIDETIVNLCEKELQHDDCVQVKTSRRRLADFRRNLRSVTRNIFCDFEIWIWRLLSIILAVTVVILIFYPRIQNYQTIENEFFE</sequence>
<dbReference type="Proteomes" id="UP000203987">
    <property type="component" value="Genome"/>
</dbReference>
<proteinExistence type="predicted"/>
<keyword evidence="1" id="KW-0472">Membrane</keyword>
<evidence type="ECO:0000256" key="1">
    <source>
        <dbReference type="SAM" id="Phobius"/>
    </source>
</evidence>
<keyword evidence="1" id="KW-0812">Transmembrane</keyword>
<organism evidence="2 3">
    <name type="scientific">Ichnoviriform fumiferanae</name>
    <dbReference type="NCBI Taxonomy" id="419435"/>
    <lineage>
        <taxon>Viruses</taxon>
        <taxon>Viruses incertae sedis</taxon>
        <taxon>Polydnaviriformidae</taxon>
        <taxon>Ichnoviriform</taxon>
    </lineage>
</organism>
<feature type="transmembrane region" description="Helical" evidence="1">
    <location>
        <begin position="149"/>
        <end position="168"/>
    </location>
</feature>
<dbReference type="GeneID" id="5179541"/>
<keyword evidence="1" id="KW-1133">Transmembrane helix</keyword>
<reference evidence="2 3" key="1">
    <citation type="journal article" date="2007" name="J. Virol.">
        <title>Genomic and morphological features of a banchine polydnavirus: comparison with bracoviruses and ichnoviruses.</title>
        <authorList>
            <person name="Lapointe R."/>
            <person name="Tanaka K."/>
            <person name="Barney W.E."/>
            <person name="Whitfield J.B."/>
            <person name="Banks J.C."/>
            <person name="Beliveau C."/>
            <person name="Stoltz D."/>
            <person name="Webb B.A."/>
            <person name="Cusson M."/>
        </authorList>
    </citation>
    <scope>NUCLEOTIDE SEQUENCE [LARGE SCALE GENOMIC DNA]</scope>
</reference>
<dbReference type="KEGG" id="vg:5179541"/>
<accession>A2PZQ9</accession>
<dbReference type="RefSeq" id="YP_001029353.1">
    <property type="nucleotide sequence ID" value="NC_008854.1"/>
</dbReference>
<evidence type="ECO:0000313" key="2">
    <source>
        <dbReference type="EMBL" id="BAF45481.1"/>
    </source>
</evidence>
<dbReference type="EMBL" id="AB289921">
    <property type="protein sequence ID" value="BAF45481.1"/>
    <property type="molecule type" value="Genomic_DNA"/>
</dbReference>
<protein>
    <submittedName>
        <fullName evidence="2">GfV-B9-ORF1</fullName>
    </submittedName>
</protein>
<evidence type="ECO:0000313" key="3">
    <source>
        <dbReference type="Proteomes" id="UP000203987"/>
    </source>
</evidence>